<accession>L1JC99</accession>
<evidence type="ECO:0000313" key="2">
    <source>
        <dbReference type="EnsemblProtists" id="EKX45734"/>
    </source>
</evidence>
<dbReference type="GeneID" id="17302483"/>
<gene>
    <name evidence="1" type="ORF">GUITHDRAFT_108195</name>
</gene>
<dbReference type="AlphaFoldDB" id="L1JC99"/>
<name>L1JC99_GUITC</name>
<dbReference type="RefSeq" id="XP_005832714.1">
    <property type="nucleotide sequence ID" value="XM_005832657.1"/>
</dbReference>
<evidence type="ECO:0000313" key="1">
    <source>
        <dbReference type="EMBL" id="EKX45734.1"/>
    </source>
</evidence>
<reference evidence="1 3" key="1">
    <citation type="journal article" date="2012" name="Nature">
        <title>Algal genomes reveal evolutionary mosaicism and the fate of nucleomorphs.</title>
        <authorList>
            <consortium name="DOE Joint Genome Institute"/>
            <person name="Curtis B.A."/>
            <person name="Tanifuji G."/>
            <person name="Burki F."/>
            <person name="Gruber A."/>
            <person name="Irimia M."/>
            <person name="Maruyama S."/>
            <person name="Arias M.C."/>
            <person name="Ball S.G."/>
            <person name="Gile G.H."/>
            <person name="Hirakawa Y."/>
            <person name="Hopkins J.F."/>
            <person name="Kuo A."/>
            <person name="Rensing S.A."/>
            <person name="Schmutz J."/>
            <person name="Symeonidi A."/>
            <person name="Elias M."/>
            <person name="Eveleigh R.J."/>
            <person name="Herman E.K."/>
            <person name="Klute M.J."/>
            <person name="Nakayama T."/>
            <person name="Obornik M."/>
            <person name="Reyes-Prieto A."/>
            <person name="Armbrust E.V."/>
            <person name="Aves S.J."/>
            <person name="Beiko R.G."/>
            <person name="Coutinho P."/>
            <person name="Dacks J.B."/>
            <person name="Durnford D.G."/>
            <person name="Fast N.M."/>
            <person name="Green B.R."/>
            <person name="Grisdale C.J."/>
            <person name="Hempel F."/>
            <person name="Henrissat B."/>
            <person name="Hoppner M.P."/>
            <person name="Ishida K."/>
            <person name="Kim E."/>
            <person name="Koreny L."/>
            <person name="Kroth P.G."/>
            <person name="Liu Y."/>
            <person name="Malik S.B."/>
            <person name="Maier U.G."/>
            <person name="McRose D."/>
            <person name="Mock T."/>
            <person name="Neilson J.A."/>
            <person name="Onodera N.T."/>
            <person name="Poole A.M."/>
            <person name="Pritham E.J."/>
            <person name="Richards T.A."/>
            <person name="Rocap G."/>
            <person name="Roy S.W."/>
            <person name="Sarai C."/>
            <person name="Schaack S."/>
            <person name="Shirato S."/>
            <person name="Slamovits C.H."/>
            <person name="Spencer D.F."/>
            <person name="Suzuki S."/>
            <person name="Worden A.Z."/>
            <person name="Zauner S."/>
            <person name="Barry K."/>
            <person name="Bell C."/>
            <person name="Bharti A.K."/>
            <person name="Crow J.A."/>
            <person name="Grimwood J."/>
            <person name="Kramer R."/>
            <person name="Lindquist E."/>
            <person name="Lucas S."/>
            <person name="Salamov A."/>
            <person name="McFadden G.I."/>
            <person name="Lane C.E."/>
            <person name="Keeling P.J."/>
            <person name="Gray M.W."/>
            <person name="Grigoriev I.V."/>
            <person name="Archibald J.M."/>
        </authorList>
    </citation>
    <scope>NUCLEOTIDE SEQUENCE</scope>
    <source>
        <strain evidence="1 3">CCMP2712</strain>
    </source>
</reference>
<dbReference type="EMBL" id="JH992997">
    <property type="protein sequence ID" value="EKX45734.1"/>
    <property type="molecule type" value="Genomic_DNA"/>
</dbReference>
<protein>
    <submittedName>
        <fullName evidence="1 2">Uncharacterized protein</fullName>
    </submittedName>
</protein>
<proteinExistence type="predicted"/>
<sequence>MLMHVEQEGENPNSNDDFVIDRPHRYYKLLSVDVLAPVAVRNDMIGHNRETRREGFAKVFRWSGLVSEFEWTLRCEYASSKTGTWQQAKYTCECGHTPEEQASNP</sequence>
<dbReference type="KEGG" id="gtt:GUITHDRAFT_108195"/>
<organism evidence="1">
    <name type="scientific">Guillardia theta (strain CCMP2712)</name>
    <name type="common">Cryptophyte</name>
    <dbReference type="NCBI Taxonomy" id="905079"/>
    <lineage>
        <taxon>Eukaryota</taxon>
        <taxon>Cryptophyceae</taxon>
        <taxon>Pyrenomonadales</taxon>
        <taxon>Geminigeraceae</taxon>
        <taxon>Guillardia</taxon>
    </lineage>
</organism>
<reference evidence="2" key="3">
    <citation type="submission" date="2015-06" db="UniProtKB">
        <authorList>
            <consortium name="EnsemblProtists"/>
        </authorList>
    </citation>
    <scope>IDENTIFICATION</scope>
</reference>
<evidence type="ECO:0000313" key="3">
    <source>
        <dbReference type="Proteomes" id="UP000011087"/>
    </source>
</evidence>
<dbReference type="PaxDb" id="55529-EKX45734"/>
<reference evidence="3" key="2">
    <citation type="submission" date="2012-11" db="EMBL/GenBank/DDBJ databases">
        <authorList>
            <person name="Kuo A."/>
            <person name="Curtis B.A."/>
            <person name="Tanifuji G."/>
            <person name="Burki F."/>
            <person name="Gruber A."/>
            <person name="Irimia M."/>
            <person name="Maruyama S."/>
            <person name="Arias M.C."/>
            <person name="Ball S.G."/>
            <person name="Gile G.H."/>
            <person name="Hirakawa Y."/>
            <person name="Hopkins J.F."/>
            <person name="Rensing S.A."/>
            <person name="Schmutz J."/>
            <person name="Symeonidi A."/>
            <person name="Elias M."/>
            <person name="Eveleigh R.J."/>
            <person name="Herman E.K."/>
            <person name="Klute M.J."/>
            <person name="Nakayama T."/>
            <person name="Obornik M."/>
            <person name="Reyes-Prieto A."/>
            <person name="Armbrust E.V."/>
            <person name="Aves S.J."/>
            <person name="Beiko R.G."/>
            <person name="Coutinho P."/>
            <person name="Dacks J.B."/>
            <person name="Durnford D.G."/>
            <person name="Fast N.M."/>
            <person name="Green B.R."/>
            <person name="Grisdale C."/>
            <person name="Hempe F."/>
            <person name="Henrissat B."/>
            <person name="Hoppner M.P."/>
            <person name="Ishida K.-I."/>
            <person name="Kim E."/>
            <person name="Koreny L."/>
            <person name="Kroth P.G."/>
            <person name="Liu Y."/>
            <person name="Malik S.-B."/>
            <person name="Maier U.G."/>
            <person name="McRose D."/>
            <person name="Mock T."/>
            <person name="Neilson J.A."/>
            <person name="Onodera N.T."/>
            <person name="Poole A.M."/>
            <person name="Pritham E.J."/>
            <person name="Richards T.A."/>
            <person name="Rocap G."/>
            <person name="Roy S.W."/>
            <person name="Sarai C."/>
            <person name="Schaack S."/>
            <person name="Shirato S."/>
            <person name="Slamovits C.H."/>
            <person name="Spencer D.F."/>
            <person name="Suzuki S."/>
            <person name="Worden A.Z."/>
            <person name="Zauner S."/>
            <person name="Barry K."/>
            <person name="Bell C."/>
            <person name="Bharti A.K."/>
            <person name="Crow J.A."/>
            <person name="Grimwood J."/>
            <person name="Kramer R."/>
            <person name="Lindquist E."/>
            <person name="Lucas S."/>
            <person name="Salamov A."/>
            <person name="McFadden G.I."/>
            <person name="Lane C.E."/>
            <person name="Keeling P.J."/>
            <person name="Gray M.W."/>
            <person name="Grigoriev I.V."/>
            <person name="Archibald J.M."/>
        </authorList>
    </citation>
    <scope>NUCLEOTIDE SEQUENCE</scope>
    <source>
        <strain evidence="3">CCMP2712</strain>
    </source>
</reference>
<dbReference type="EnsemblProtists" id="EKX45734">
    <property type="protein sequence ID" value="EKX45734"/>
    <property type="gene ID" value="GUITHDRAFT_108195"/>
</dbReference>
<dbReference type="HOGENOM" id="CLU_2241762_0_0_1"/>
<dbReference type="Proteomes" id="UP000011087">
    <property type="component" value="Unassembled WGS sequence"/>
</dbReference>
<keyword evidence="3" id="KW-1185">Reference proteome</keyword>